<comment type="caution">
    <text evidence="1">The sequence shown here is derived from an EMBL/GenBank/DDBJ whole genome shotgun (WGS) entry which is preliminary data.</text>
</comment>
<evidence type="ECO:0000313" key="1">
    <source>
        <dbReference type="EMBL" id="NYE37261.1"/>
    </source>
</evidence>
<dbReference type="RefSeq" id="WP_179619827.1">
    <property type="nucleotide sequence ID" value="NZ_JACCBW010000002.1"/>
</dbReference>
<organism evidence="1 2">
    <name type="scientific">Nocardioides cavernae</name>
    <dbReference type="NCBI Taxonomy" id="1921566"/>
    <lineage>
        <taxon>Bacteria</taxon>
        <taxon>Bacillati</taxon>
        <taxon>Actinomycetota</taxon>
        <taxon>Actinomycetes</taxon>
        <taxon>Propionibacteriales</taxon>
        <taxon>Nocardioidaceae</taxon>
        <taxon>Nocardioides</taxon>
    </lineage>
</organism>
<accession>A0A7Y9H436</accession>
<evidence type="ECO:0000313" key="2">
    <source>
        <dbReference type="Proteomes" id="UP000549911"/>
    </source>
</evidence>
<keyword evidence="2" id="KW-1185">Reference proteome</keyword>
<dbReference type="Proteomes" id="UP000549911">
    <property type="component" value="Unassembled WGS sequence"/>
</dbReference>
<gene>
    <name evidence="1" type="ORF">F4692_002394</name>
</gene>
<dbReference type="EMBL" id="JACCBW010000002">
    <property type="protein sequence ID" value="NYE37261.1"/>
    <property type="molecule type" value="Genomic_DNA"/>
</dbReference>
<proteinExistence type="predicted"/>
<sequence length="377" mass="41122">MSGILDQVEPLFEEIADLIGQLAGNEAALRFQNAEWDREPPEGYTREQVALTYPGDHGFERVSGIVMMSTTHPDFMSGSTTNADIMRAMQDGINEVWEREHSVYKNGATSTLFRIYSKNIWEPDAEVIESSANRLADLSRFLDSQLTASAGWVPVDDTENAPDWLPRLKADWPATSQSSGSFYEFWNDVNDKCALYRNATARLGAATAAVCSTVSDYQKNLVKAAQQTRDQARLALQQWQEWKEPSGAWPTGELQDNSLLDGILGGVSYGTGVVALIPPASLIAGTISVITGGLAYAVPSETRVMEATQALTAKALFDGFTADLQQMSEEMGKALDAIRSEPVADVESAANSELGLTAYVHEVEGSQRDWSPPEVNL</sequence>
<protein>
    <submittedName>
        <fullName evidence="1">Uncharacterized protein</fullName>
    </submittedName>
</protein>
<name>A0A7Y9H436_9ACTN</name>
<reference evidence="1 2" key="1">
    <citation type="submission" date="2020-07" db="EMBL/GenBank/DDBJ databases">
        <authorList>
            <person name="Partida-Martinez L."/>
            <person name="Huntemann M."/>
            <person name="Clum A."/>
            <person name="Wang J."/>
            <person name="Palaniappan K."/>
            <person name="Ritter S."/>
            <person name="Chen I.-M."/>
            <person name="Stamatis D."/>
            <person name="Reddy T."/>
            <person name="O'Malley R."/>
            <person name="Daum C."/>
            <person name="Shapiro N."/>
            <person name="Ivanova N."/>
            <person name="Kyrpides N."/>
            <person name="Woyke T."/>
        </authorList>
    </citation>
    <scope>NUCLEOTIDE SEQUENCE [LARGE SCALE GENOMIC DNA]</scope>
    <source>
        <strain evidence="1 2">AT2.17</strain>
    </source>
</reference>
<reference evidence="1 2" key="2">
    <citation type="submission" date="2020-08" db="EMBL/GenBank/DDBJ databases">
        <title>The Agave Microbiome: Exploring the role of microbial communities in plant adaptations to desert environments.</title>
        <authorList>
            <person name="Partida-Martinez L.P."/>
        </authorList>
    </citation>
    <scope>NUCLEOTIDE SEQUENCE [LARGE SCALE GENOMIC DNA]</scope>
    <source>
        <strain evidence="1 2">AT2.17</strain>
    </source>
</reference>
<dbReference type="AlphaFoldDB" id="A0A7Y9H436"/>